<dbReference type="PANTHER" id="PTHR11347">
    <property type="entry name" value="CYCLIC NUCLEOTIDE PHOSPHODIESTERASE"/>
    <property type="match status" value="1"/>
</dbReference>
<gene>
    <name evidence="4" type="primary">dnc_1</name>
    <name evidence="4" type="ORF">TCON_1757</name>
</gene>
<sequence length="338" mass="39677">MEKVEEIIQTGKLELINADENEFRMSEEEKNKYKTWSTDFLGTFIYTCEEQLLKSVFFIFEKEKIGKILKIDESCIYVFIKTVIHIYYPNPFHNSNHAVEVLYNGYAIFKKLEKYNICSKLENISLFLALFLHDVNHLGLTSENLYNKSVVLRNKFGLNSLCEKMHFFISCKILLNEKKGIFKNLNDVERSLALSVIKECILATDIKGQSKIIELFKNKYFITSESVYKKNELKRNNNSKEVGRVEFLMIIKMADLTNLTKSRSMSFQSAQLLKKEMCISTNAFSCQVDIHGECTFFKKIVLPLFQIFSLVFEELRTIYSRCYKNYLAYKKISRLDEK</sequence>
<organism evidence="4 5">
    <name type="scientific">Astathelohania contejeani</name>
    <dbReference type="NCBI Taxonomy" id="164912"/>
    <lineage>
        <taxon>Eukaryota</taxon>
        <taxon>Fungi</taxon>
        <taxon>Fungi incertae sedis</taxon>
        <taxon>Microsporidia</taxon>
        <taxon>Astathelohaniidae</taxon>
        <taxon>Astathelohania</taxon>
    </lineage>
</organism>
<dbReference type="PRINTS" id="PR00387">
    <property type="entry name" value="PDIESTERASE1"/>
</dbReference>
<name>A0ABQ7HXZ0_9MICR</name>
<reference evidence="4 5" key="1">
    <citation type="submission" date="2019-01" db="EMBL/GenBank/DDBJ databases">
        <title>Genomes sequencing and comparative genomics of infectious freshwater microsporidia, Cucumispora dikerogammari and Thelohania contejeani.</title>
        <authorList>
            <person name="Cormier A."/>
            <person name="Giraud I."/>
            <person name="Wattier R."/>
            <person name="Teixeira M."/>
            <person name="Grandjean F."/>
            <person name="Rigaud T."/>
            <person name="Cordaux R."/>
        </authorList>
    </citation>
    <scope>NUCLEOTIDE SEQUENCE [LARGE SCALE GENOMIC DNA]</scope>
    <source>
        <strain evidence="4">T1</strain>
        <tissue evidence="4">Spores</tissue>
    </source>
</reference>
<evidence type="ECO:0000256" key="2">
    <source>
        <dbReference type="ARBA" id="ARBA00022801"/>
    </source>
</evidence>
<accession>A0ABQ7HXZ0</accession>
<keyword evidence="2" id="KW-0378">Hydrolase</keyword>
<dbReference type="InterPro" id="IPR036971">
    <property type="entry name" value="PDEase_catalytic_dom_sf"/>
</dbReference>
<evidence type="ECO:0000313" key="5">
    <source>
        <dbReference type="Proteomes" id="UP001516464"/>
    </source>
</evidence>
<evidence type="ECO:0000259" key="3">
    <source>
        <dbReference type="PROSITE" id="PS51845"/>
    </source>
</evidence>
<keyword evidence="5" id="KW-1185">Reference proteome</keyword>
<dbReference type="Pfam" id="PF00233">
    <property type="entry name" value="PDEase_I"/>
    <property type="match status" value="1"/>
</dbReference>
<dbReference type="Gene3D" id="1.10.1300.10">
    <property type="entry name" value="3'5'-cyclic nucleotide phosphodiesterase, catalytic domain"/>
    <property type="match status" value="1"/>
</dbReference>
<dbReference type="Proteomes" id="UP001516464">
    <property type="component" value="Unassembled WGS sequence"/>
</dbReference>
<dbReference type="InterPro" id="IPR023088">
    <property type="entry name" value="PDEase"/>
</dbReference>
<dbReference type="PROSITE" id="PS51845">
    <property type="entry name" value="PDEASE_I_2"/>
    <property type="match status" value="1"/>
</dbReference>
<dbReference type="EMBL" id="SBIQ01000139">
    <property type="protein sequence ID" value="KAF7683026.1"/>
    <property type="molecule type" value="Genomic_DNA"/>
</dbReference>
<evidence type="ECO:0000256" key="1">
    <source>
        <dbReference type="ARBA" id="ARBA00022723"/>
    </source>
</evidence>
<keyword evidence="1" id="KW-0479">Metal-binding</keyword>
<evidence type="ECO:0000313" key="4">
    <source>
        <dbReference type="EMBL" id="KAF7683026.1"/>
    </source>
</evidence>
<dbReference type="InterPro" id="IPR002073">
    <property type="entry name" value="PDEase_catalytic_dom"/>
</dbReference>
<dbReference type="SUPFAM" id="SSF109604">
    <property type="entry name" value="HD-domain/PDEase-like"/>
    <property type="match status" value="1"/>
</dbReference>
<comment type="caution">
    <text evidence="4">The sequence shown here is derived from an EMBL/GenBank/DDBJ whole genome shotgun (WGS) entry which is preliminary data.</text>
</comment>
<protein>
    <submittedName>
        <fullName evidence="4">cAMP-specific 3',5'-cyclic phosphodiesterase, isoform F</fullName>
    </submittedName>
</protein>
<feature type="domain" description="PDEase" evidence="3">
    <location>
        <begin position="5"/>
        <end position="338"/>
    </location>
</feature>
<proteinExistence type="predicted"/>